<dbReference type="Pfam" id="PF00902">
    <property type="entry name" value="TatC"/>
    <property type="match status" value="1"/>
</dbReference>
<keyword evidence="4 5" id="KW-0472">Membrane</keyword>
<evidence type="ECO:0000313" key="6">
    <source>
        <dbReference type="EMBL" id="WVX79537.1"/>
    </source>
</evidence>
<dbReference type="PRINTS" id="PR01840">
    <property type="entry name" value="TATCFAMILY"/>
</dbReference>
<name>A0ABZ2CBY8_9BACI</name>
<comment type="similarity">
    <text evidence="5">Belongs to the TatC family.</text>
</comment>
<dbReference type="RefSeq" id="WP_338448471.1">
    <property type="nucleotide sequence ID" value="NZ_CP137640.1"/>
</dbReference>
<dbReference type="PROSITE" id="PS01218">
    <property type="entry name" value="TATC"/>
    <property type="match status" value="1"/>
</dbReference>
<feature type="transmembrane region" description="Helical" evidence="5">
    <location>
        <begin position="20"/>
        <end position="41"/>
    </location>
</feature>
<keyword evidence="3 5" id="KW-1133">Transmembrane helix</keyword>
<keyword evidence="5" id="KW-0813">Transport</keyword>
<evidence type="ECO:0000256" key="2">
    <source>
        <dbReference type="ARBA" id="ARBA00022692"/>
    </source>
</evidence>
<evidence type="ECO:0000256" key="4">
    <source>
        <dbReference type="ARBA" id="ARBA00023136"/>
    </source>
</evidence>
<evidence type="ECO:0000256" key="1">
    <source>
        <dbReference type="ARBA" id="ARBA00004141"/>
    </source>
</evidence>
<keyword evidence="5" id="KW-1003">Cell membrane</keyword>
<dbReference type="InterPro" id="IPR002033">
    <property type="entry name" value="TatC"/>
</dbReference>
<feature type="transmembrane region" description="Helical" evidence="5">
    <location>
        <begin position="103"/>
        <end position="130"/>
    </location>
</feature>
<feature type="transmembrane region" description="Helical" evidence="5">
    <location>
        <begin position="188"/>
        <end position="206"/>
    </location>
</feature>
<dbReference type="HAMAP" id="MF_00902">
    <property type="entry name" value="TatC"/>
    <property type="match status" value="1"/>
</dbReference>
<proteinExistence type="inferred from homology"/>
<dbReference type="Proteomes" id="UP001357223">
    <property type="component" value="Chromosome"/>
</dbReference>
<comment type="caution">
    <text evidence="5">Lacks conserved residue(s) required for the propagation of feature annotation.</text>
</comment>
<keyword evidence="5" id="KW-0811">Translocation</keyword>
<dbReference type="PANTHER" id="PTHR30371:SF4">
    <property type="entry name" value="SEC-INDEPENDENT PROTEIN TRANSLOCASE PROTEIN TATCD"/>
    <property type="match status" value="1"/>
</dbReference>
<sequence>MNQKELNLLEHLEELRKRIIVVLIAFLIFFVGAFIFIQDIYQWILRDFDGKLAVLGPSDILWLYMMLAAVVAIAATIPVFVYQTWRFIVPGLTKQESKIILSMIPGFFLLFIIGIGFGYFVLFPLVLGFLVNLSAGQFETMYTADRYFKFLIHISLPFGFLFEMPLIVLLLTRLGILNPVRLAKARRVSYFVLVVVSIAITPPDIISDFLVTVPLLLLYELSVGISKIVYKKKVSTELGMAN</sequence>
<evidence type="ECO:0000256" key="3">
    <source>
        <dbReference type="ARBA" id="ARBA00022989"/>
    </source>
</evidence>
<evidence type="ECO:0000313" key="7">
    <source>
        <dbReference type="Proteomes" id="UP001357223"/>
    </source>
</evidence>
<keyword evidence="5" id="KW-0653">Protein transport</keyword>
<comment type="function">
    <text evidence="5">Part of the twin-arginine translocation (Tat) system that transports large folded proteins containing a characteristic twin-arginine motif in their signal peptide across membranes.</text>
</comment>
<accession>A0ABZ2CBY8</accession>
<organism evidence="6 7">
    <name type="scientific">Niallia oryzisoli</name>
    <dbReference type="NCBI Taxonomy" id="1737571"/>
    <lineage>
        <taxon>Bacteria</taxon>
        <taxon>Bacillati</taxon>
        <taxon>Bacillota</taxon>
        <taxon>Bacilli</taxon>
        <taxon>Bacillales</taxon>
        <taxon>Bacillaceae</taxon>
        <taxon>Niallia</taxon>
    </lineage>
</organism>
<reference evidence="6 7" key="1">
    <citation type="submission" date="2023-10" db="EMBL/GenBank/DDBJ databases">
        <title>Niallia locisalis sp.nov. isolated from a salt pond sample.</title>
        <authorList>
            <person name="Li X.-J."/>
            <person name="Dong L."/>
        </authorList>
    </citation>
    <scope>NUCLEOTIDE SEQUENCE [LARGE SCALE GENOMIC DNA]</scope>
    <source>
        <strain evidence="6 7">DSM 29761</strain>
    </source>
</reference>
<keyword evidence="2 5" id="KW-0812">Transmembrane</keyword>
<keyword evidence="7" id="KW-1185">Reference proteome</keyword>
<evidence type="ECO:0000256" key="5">
    <source>
        <dbReference type="HAMAP-Rule" id="MF_00902"/>
    </source>
</evidence>
<protein>
    <recommendedName>
        <fullName evidence="5">Sec-independent protein translocase protein TatC</fullName>
    </recommendedName>
</protein>
<dbReference type="PANTHER" id="PTHR30371">
    <property type="entry name" value="SEC-INDEPENDENT PROTEIN TRANSLOCASE PROTEIN TATC"/>
    <property type="match status" value="1"/>
</dbReference>
<feature type="transmembrane region" description="Helical" evidence="5">
    <location>
        <begin position="150"/>
        <end position="176"/>
    </location>
</feature>
<feature type="transmembrane region" description="Helical" evidence="5">
    <location>
        <begin position="61"/>
        <end position="82"/>
    </location>
</feature>
<dbReference type="NCBIfam" id="TIGR00945">
    <property type="entry name" value="tatC"/>
    <property type="match status" value="1"/>
</dbReference>
<gene>
    <name evidence="5 6" type="primary">tatC</name>
    <name evidence="6" type="ORF">R4Z09_19885</name>
</gene>
<dbReference type="InterPro" id="IPR019820">
    <property type="entry name" value="Sec-indep_translocase_CS"/>
</dbReference>
<comment type="subunit">
    <text evidence="5">Forms a complex with TatA.</text>
</comment>
<comment type="subcellular location">
    <subcellularLocation>
        <location evidence="5">Cell membrane</location>
        <topology evidence="5">Multi-pass membrane protein</topology>
    </subcellularLocation>
    <subcellularLocation>
        <location evidence="1">Membrane</location>
        <topology evidence="1">Multi-pass membrane protein</topology>
    </subcellularLocation>
</comment>
<dbReference type="EMBL" id="CP137640">
    <property type="protein sequence ID" value="WVX79537.1"/>
    <property type="molecule type" value="Genomic_DNA"/>
</dbReference>